<reference evidence="1 2" key="1">
    <citation type="submission" date="2017-02" db="EMBL/GenBank/DDBJ databases">
        <authorList>
            <person name="Peterson S.W."/>
        </authorList>
    </citation>
    <scope>NUCLEOTIDE SEQUENCE [LARGE SCALE GENOMIC DNA]</scope>
    <source>
        <strain evidence="1 2">DSM 22335</strain>
    </source>
</reference>
<dbReference type="Proteomes" id="UP000190888">
    <property type="component" value="Unassembled WGS sequence"/>
</dbReference>
<dbReference type="AlphaFoldDB" id="A0A1T4L1W7"/>
<sequence>MSVSLASEQSLTREQNSYQHIYFTMLGWQVTGKSALTEETIDILSELILQHGFIPYKAHPQPPYFALILSILQESRKTSVLSQYQAALEKEYHFWMEGSDQVTTEQPVHKSVVRMPNGCILNRYPPSSDEQAAEEATGWAGTKRWQQGTPNPFFNTIPVDLNCLLLFYEATLLSVYQEQNDKEQIDRMLYQILRREKTIQQYCWDKDRGFFTDYDFGLQQFSEALTLAGIYPLFFKLASGTQAKQALKLLETVLLEADGLAVTLNKDAHIKQLPVAAVMQWISYKGLMNYHLLTAAVMIRERWMQANTSENRDPVATSVYLKLQKS</sequence>
<organism evidence="1 2">
    <name type="scientific">Sediminibacterium ginsengisoli</name>
    <dbReference type="NCBI Taxonomy" id="413434"/>
    <lineage>
        <taxon>Bacteria</taxon>
        <taxon>Pseudomonadati</taxon>
        <taxon>Bacteroidota</taxon>
        <taxon>Chitinophagia</taxon>
        <taxon>Chitinophagales</taxon>
        <taxon>Chitinophagaceae</taxon>
        <taxon>Sediminibacterium</taxon>
    </lineage>
</organism>
<dbReference type="GO" id="GO:0004555">
    <property type="term" value="F:alpha,alpha-trehalase activity"/>
    <property type="evidence" value="ECO:0007669"/>
    <property type="project" value="InterPro"/>
</dbReference>
<protein>
    <submittedName>
        <fullName evidence="1">Trehalase</fullName>
    </submittedName>
</protein>
<gene>
    <name evidence="1" type="ORF">SAMN04488132_102250</name>
</gene>
<accession>A0A1T4L1W7</accession>
<dbReference type="Pfam" id="PF01204">
    <property type="entry name" value="Trehalase"/>
    <property type="match status" value="2"/>
</dbReference>
<keyword evidence="2" id="KW-1185">Reference proteome</keyword>
<dbReference type="GO" id="GO:0005993">
    <property type="term" value="P:trehalose catabolic process"/>
    <property type="evidence" value="ECO:0007669"/>
    <property type="project" value="TreeGrafter"/>
</dbReference>
<dbReference type="InterPro" id="IPR001661">
    <property type="entry name" value="Glyco_hydro_37"/>
</dbReference>
<proteinExistence type="predicted"/>
<evidence type="ECO:0000313" key="2">
    <source>
        <dbReference type="Proteomes" id="UP000190888"/>
    </source>
</evidence>
<dbReference type="InterPro" id="IPR008928">
    <property type="entry name" value="6-hairpin_glycosidase_sf"/>
</dbReference>
<name>A0A1T4L1W7_9BACT</name>
<dbReference type="OrthoDB" id="106887at2"/>
<dbReference type="Gene3D" id="1.50.10.10">
    <property type="match status" value="1"/>
</dbReference>
<dbReference type="STRING" id="413434.SAMN04488132_102250"/>
<dbReference type="PANTHER" id="PTHR23403">
    <property type="entry name" value="TREHALASE"/>
    <property type="match status" value="1"/>
</dbReference>
<dbReference type="RefSeq" id="WP_078830211.1">
    <property type="nucleotide sequence ID" value="NZ_FUWH01000002.1"/>
</dbReference>
<dbReference type="InterPro" id="IPR012341">
    <property type="entry name" value="6hp_glycosidase-like_sf"/>
</dbReference>
<dbReference type="PANTHER" id="PTHR23403:SF1">
    <property type="entry name" value="TREHALASE"/>
    <property type="match status" value="1"/>
</dbReference>
<dbReference type="PRINTS" id="PR00744">
    <property type="entry name" value="GLHYDRLASE37"/>
</dbReference>
<dbReference type="SUPFAM" id="SSF48208">
    <property type="entry name" value="Six-hairpin glycosidases"/>
    <property type="match status" value="1"/>
</dbReference>
<dbReference type="EMBL" id="FUWH01000002">
    <property type="protein sequence ID" value="SJZ48537.1"/>
    <property type="molecule type" value="Genomic_DNA"/>
</dbReference>
<evidence type="ECO:0000313" key="1">
    <source>
        <dbReference type="EMBL" id="SJZ48537.1"/>
    </source>
</evidence>